<dbReference type="Pfam" id="PF19570">
    <property type="entry name" value="DUF6088"/>
    <property type="match status" value="1"/>
</dbReference>
<dbReference type="InterPro" id="IPR045738">
    <property type="entry name" value="DUF6088"/>
</dbReference>
<organism evidence="1">
    <name type="scientific">termite gut metagenome</name>
    <dbReference type="NCBI Taxonomy" id="433724"/>
    <lineage>
        <taxon>unclassified sequences</taxon>
        <taxon>metagenomes</taxon>
        <taxon>organismal metagenomes</taxon>
    </lineage>
</organism>
<evidence type="ECO:0008006" key="2">
    <source>
        <dbReference type="Google" id="ProtNLM"/>
    </source>
</evidence>
<proteinExistence type="predicted"/>
<sequence length="201" mass="22728">MQSTHNQIKEAIKKKRHGNLFFANDFQSFGSGDTIRQVLSRLCKEEFIIRLANGIYLYPKINKRFGIVYPSIEDIAKAIAKKEKSRLIPTGVYALNKLGLSTQVPMKVVFLTDGSPRIIKVGKKATIHFRKTIAKHLAFKGDITTLVVFALKEIGKGNTTEAELKRIKEVLAYEKNENIVKDATLAPEWIAEILLKNKEDE</sequence>
<dbReference type="EMBL" id="SNRY01001475">
    <property type="protein sequence ID" value="KAA6330644.1"/>
    <property type="molecule type" value="Genomic_DNA"/>
</dbReference>
<gene>
    <name evidence="1" type="ORF">EZS27_020669</name>
</gene>
<evidence type="ECO:0000313" key="1">
    <source>
        <dbReference type="EMBL" id="KAA6330644.1"/>
    </source>
</evidence>
<accession>A0A5J4RBB0</accession>
<protein>
    <recommendedName>
        <fullName evidence="2">AbiEi antitoxin C-terminal domain-containing protein</fullName>
    </recommendedName>
</protein>
<comment type="caution">
    <text evidence="1">The sequence shown here is derived from an EMBL/GenBank/DDBJ whole genome shotgun (WGS) entry which is preliminary data.</text>
</comment>
<name>A0A5J4RBB0_9ZZZZ</name>
<dbReference type="AlphaFoldDB" id="A0A5J4RBB0"/>
<reference evidence="1" key="1">
    <citation type="submission" date="2019-03" db="EMBL/GenBank/DDBJ databases">
        <title>Single cell metagenomics reveals metabolic interactions within the superorganism composed of flagellate Streblomastix strix and complex community of Bacteroidetes bacteria on its surface.</title>
        <authorList>
            <person name="Treitli S.C."/>
            <person name="Kolisko M."/>
            <person name="Husnik F."/>
            <person name="Keeling P."/>
            <person name="Hampl V."/>
        </authorList>
    </citation>
    <scope>NUCLEOTIDE SEQUENCE</scope>
    <source>
        <strain evidence="1">STM</strain>
    </source>
</reference>